<dbReference type="GO" id="GO:0055085">
    <property type="term" value="P:transmembrane transport"/>
    <property type="evidence" value="ECO:0007669"/>
    <property type="project" value="InterPro"/>
</dbReference>
<dbReference type="KEGG" id="tta:Theth_0803"/>
<feature type="transmembrane region" description="Helical" evidence="7">
    <location>
        <begin position="7"/>
        <end position="28"/>
    </location>
</feature>
<keyword evidence="10" id="KW-1185">Reference proteome</keyword>
<dbReference type="InterPro" id="IPR035906">
    <property type="entry name" value="MetI-like_sf"/>
</dbReference>
<dbReference type="SUPFAM" id="SSF161098">
    <property type="entry name" value="MetI-like"/>
    <property type="match status" value="1"/>
</dbReference>
<gene>
    <name evidence="9" type="ORF">Theth_0803</name>
</gene>
<evidence type="ECO:0000256" key="3">
    <source>
        <dbReference type="ARBA" id="ARBA00022475"/>
    </source>
</evidence>
<dbReference type="CDD" id="cd06261">
    <property type="entry name" value="TM_PBP2"/>
    <property type="match status" value="1"/>
</dbReference>
<proteinExistence type="inferred from homology"/>
<dbReference type="PATRIC" id="fig|688269.3.peg.827"/>
<dbReference type="InterPro" id="IPR000515">
    <property type="entry name" value="MetI-like"/>
</dbReference>
<feature type="transmembrane region" description="Helical" evidence="7">
    <location>
        <begin position="105"/>
        <end position="124"/>
    </location>
</feature>
<name>F7YX52_9THEM</name>
<dbReference type="OrthoDB" id="9777304at2"/>
<keyword evidence="3" id="KW-1003">Cell membrane</keyword>
<evidence type="ECO:0000313" key="10">
    <source>
        <dbReference type="Proteomes" id="UP000006804"/>
    </source>
</evidence>
<keyword evidence="2 7" id="KW-0813">Transport</keyword>
<keyword evidence="6 7" id="KW-0472">Membrane</keyword>
<dbReference type="Pfam" id="PF00528">
    <property type="entry name" value="BPD_transp_1"/>
    <property type="match status" value="1"/>
</dbReference>
<evidence type="ECO:0000256" key="1">
    <source>
        <dbReference type="ARBA" id="ARBA00004651"/>
    </source>
</evidence>
<reference evidence="9 10" key="1">
    <citation type="submission" date="2010-11" db="EMBL/GenBank/DDBJ databases">
        <title>The complete genome of Thermotoga thermarum DSM 5069.</title>
        <authorList>
            <consortium name="US DOE Joint Genome Institute (JGI-PGF)"/>
            <person name="Lucas S."/>
            <person name="Copeland A."/>
            <person name="Lapidus A."/>
            <person name="Bruce D."/>
            <person name="Goodwin L."/>
            <person name="Pitluck S."/>
            <person name="Kyrpides N."/>
            <person name="Mavromatis K."/>
            <person name="Ivanova N."/>
            <person name="Zeytun A."/>
            <person name="Brettin T."/>
            <person name="Detter J.C."/>
            <person name="Tapia R."/>
            <person name="Han C."/>
            <person name="Land M."/>
            <person name="Hauser L."/>
            <person name="Markowitz V."/>
            <person name="Cheng J.-F."/>
            <person name="Hugenholtz P."/>
            <person name="Woyke T."/>
            <person name="Wu D."/>
            <person name="Spring S."/>
            <person name="Schroeder M."/>
            <person name="Brambilla E."/>
            <person name="Klenk H.-P."/>
            <person name="Eisen J.A."/>
        </authorList>
    </citation>
    <scope>NUCLEOTIDE SEQUENCE [LARGE SCALE GENOMIC DNA]</scope>
    <source>
        <strain evidence="9 10">DSM 5069</strain>
    </source>
</reference>
<evidence type="ECO:0000256" key="6">
    <source>
        <dbReference type="ARBA" id="ARBA00023136"/>
    </source>
</evidence>
<feature type="domain" description="ABC transmembrane type-1" evidence="8">
    <location>
        <begin position="67"/>
        <end position="281"/>
    </location>
</feature>
<dbReference type="AlphaFoldDB" id="F7YX52"/>
<evidence type="ECO:0000256" key="5">
    <source>
        <dbReference type="ARBA" id="ARBA00022989"/>
    </source>
</evidence>
<evidence type="ECO:0000313" key="9">
    <source>
        <dbReference type="EMBL" id="AEH50887.1"/>
    </source>
</evidence>
<dbReference type="Proteomes" id="UP000006804">
    <property type="component" value="Chromosome"/>
</dbReference>
<evidence type="ECO:0000259" key="8">
    <source>
        <dbReference type="PROSITE" id="PS50928"/>
    </source>
</evidence>
<comment type="similarity">
    <text evidence="7">Belongs to the binding-protein-dependent transport system permease family.</text>
</comment>
<evidence type="ECO:0000256" key="2">
    <source>
        <dbReference type="ARBA" id="ARBA00022448"/>
    </source>
</evidence>
<dbReference type="Gene3D" id="1.10.3720.10">
    <property type="entry name" value="MetI-like"/>
    <property type="match status" value="1"/>
</dbReference>
<dbReference type="GO" id="GO:0005886">
    <property type="term" value="C:plasma membrane"/>
    <property type="evidence" value="ECO:0007669"/>
    <property type="project" value="UniProtKB-SubCell"/>
</dbReference>
<dbReference type="PANTHER" id="PTHR43005:SF1">
    <property type="entry name" value="SPERMIDINE_PUTRESCINE TRANSPORT SYSTEM PERMEASE PROTEIN"/>
    <property type="match status" value="1"/>
</dbReference>
<dbReference type="PANTHER" id="PTHR43005">
    <property type="entry name" value="BLR7065 PROTEIN"/>
    <property type="match status" value="1"/>
</dbReference>
<feature type="transmembrane region" description="Helical" evidence="7">
    <location>
        <begin position="240"/>
        <end position="256"/>
    </location>
</feature>
<keyword evidence="4 7" id="KW-0812">Transmembrane</keyword>
<dbReference type="eggNOG" id="COG1175">
    <property type="taxonomic scope" value="Bacteria"/>
</dbReference>
<organism evidence="9 10">
    <name type="scientific">Pseudothermotoga thermarum DSM 5069</name>
    <dbReference type="NCBI Taxonomy" id="688269"/>
    <lineage>
        <taxon>Bacteria</taxon>
        <taxon>Thermotogati</taxon>
        <taxon>Thermotogota</taxon>
        <taxon>Thermotogae</taxon>
        <taxon>Thermotogales</taxon>
        <taxon>Thermotogaceae</taxon>
        <taxon>Pseudothermotoga</taxon>
    </lineage>
</organism>
<keyword evidence="5 7" id="KW-1133">Transmembrane helix</keyword>
<dbReference type="EMBL" id="CP002351">
    <property type="protein sequence ID" value="AEH50887.1"/>
    <property type="molecule type" value="Genomic_DNA"/>
</dbReference>
<dbReference type="HOGENOM" id="CLU_016047_0_3_0"/>
<accession>F7YX52</accession>
<dbReference type="PROSITE" id="PS50928">
    <property type="entry name" value="ABC_TM1"/>
    <property type="match status" value="1"/>
</dbReference>
<sequence precursor="true">MKVKNLSYFLMLSPTLLLVSFLNLYPLVRGGIISFQRLTVFTMNNPRFIGFQNYVSVLNDPWFLTYVLNTIVWIGFSVLFQFVFGLILALLLNKPFFGRSVYMGLVFYPWSLSGFVIGLLWSWLLNGQFGVLNDILLKIGIIRSSVSFLSDPKLAMFSVIMVNVWYGIPFFAIMLLAALQAIPQELYEAAAIDGAGLWKQFLTITLPSLKPTIVNSVLLRIIWVMNFPDIIYGMTRGGPAGVTTTLSVYMINIVYYRNDFGKAAAVGVIITLILLSFTVLYLALLGRDE</sequence>
<evidence type="ECO:0000256" key="4">
    <source>
        <dbReference type="ARBA" id="ARBA00022692"/>
    </source>
</evidence>
<comment type="subcellular location">
    <subcellularLocation>
        <location evidence="1 7">Cell membrane</location>
        <topology evidence="1 7">Multi-pass membrane protein</topology>
    </subcellularLocation>
</comment>
<feature type="transmembrane region" description="Helical" evidence="7">
    <location>
        <begin position="154"/>
        <end position="179"/>
    </location>
</feature>
<dbReference type="STRING" id="688269.Theth_0803"/>
<protein>
    <submittedName>
        <fullName evidence="9">Carbohydrate ABC transporter membrane protein 1, CUT1 family</fullName>
    </submittedName>
</protein>
<evidence type="ECO:0000256" key="7">
    <source>
        <dbReference type="RuleBase" id="RU363032"/>
    </source>
</evidence>
<feature type="transmembrane region" description="Helical" evidence="7">
    <location>
        <begin position="263"/>
        <end position="284"/>
    </location>
</feature>
<feature type="transmembrane region" description="Helical" evidence="7">
    <location>
        <begin position="71"/>
        <end position="93"/>
    </location>
</feature>